<name>A0ACB0ZZG9_MELEN</name>
<accession>A0ACB0ZZG9</accession>
<evidence type="ECO:0000313" key="2">
    <source>
        <dbReference type="Proteomes" id="UP001497535"/>
    </source>
</evidence>
<gene>
    <name evidence="1" type="ORF">MENTE1834_LOCUS31949</name>
</gene>
<protein>
    <submittedName>
        <fullName evidence="1">Uncharacterized protein</fullName>
    </submittedName>
</protein>
<sequence length="148" mass="16741">MSDKQLHGKALYIKRSEAQTRVVRKNFRVEFFKFLKHAKRKTPKIGQKWTPNAIAAQSWLRHIPVNLPILSQTLGSLLDGLTRDWDIWEGCGFLNGTVNSAGGCYNSTTNTQSYCCCYADSCNWAIRGEKELNKILISGILAVFVLLF</sequence>
<reference evidence="1" key="1">
    <citation type="submission" date="2023-11" db="EMBL/GenBank/DDBJ databases">
        <authorList>
            <person name="Poullet M."/>
        </authorList>
    </citation>
    <scope>NUCLEOTIDE SEQUENCE</scope>
    <source>
        <strain evidence="1">E1834</strain>
    </source>
</reference>
<organism evidence="1 2">
    <name type="scientific">Meloidogyne enterolobii</name>
    <name type="common">Root-knot nematode worm</name>
    <name type="synonym">Meloidogyne mayaguensis</name>
    <dbReference type="NCBI Taxonomy" id="390850"/>
    <lineage>
        <taxon>Eukaryota</taxon>
        <taxon>Metazoa</taxon>
        <taxon>Ecdysozoa</taxon>
        <taxon>Nematoda</taxon>
        <taxon>Chromadorea</taxon>
        <taxon>Rhabditida</taxon>
        <taxon>Tylenchina</taxon>
        <taxon>Tylenchomorpha</taxon>
        <taxon>Tylenchoidea</taxon>
        <taxon>Meloidogynidae</taxon>
        <taxon>Meloidogyninae</taxon>
        <taxon>Meloidogyne</taxon>
    </lineage>
</organism>
<keyword evidence="2" id="KW-1185">Reference proteome</keyword>
<proteinExistence type="predicted"/>
<dbReference type="EMBL" id="CAVMJV010000054">
    <property type="protein sequence ID" value="CAK5084555.1"/>
    <property type="molecule type" value="Genomic_DNA"/>
</dbReference>
<evidence type="ECO:0000313" key="1">
    <source>
        <dbReference type="EMBL" id="CAK5084555.1"/>
    </source>
</evidence>
<dbReference type="Proteomes" id="UP001497535">
    <property type="component" value="Unassembled WGS sequence"/>
</dbReference>
<comment type="caution">
    <text evidence="1">The sequence shown here is derived from an EMBL/GenBank/DDBJ whole genome shotgun (WGS) entry which is preliminary data.</text>
</comment>